<sequence length="171" mass="18006">MMMKSKVKVFFAFCVLATATIVAQSELVSSQAIFSRTFHESTTIQGSGRARSGGKTFQYNINASGGSSGNGSGTFSYKGEQDGLEMVIRAECVGSFLLNNTIPVGTLAGPIIGGSSAMTATGKWVFVGIRDQNPDKIRVVPLSREEALKLCNQPTDIFPGTVTSGSVSISH</sequence>
<feature type="chain" id="PRO_5036828889" description="CHRD domain-containing protein" evidence="1">
    <location>
        <begin position="24"/>
        <end position="171"/>
    </location>
</feature>
<proteinExistence type="predicted"/>
<evidence type="ECO:0000313" key="2">
    <source>
        <dbReference type="EMBL" id="MBD2180260.1"/>
    </source>
</evidence>
<protein>
    <recommendedName>
        <fullName evidence="4">CHRD domain-containing protein</fullName>
    </recommendedName>
</protein>
<name>A0A926ZEY4_9CYAN</name>
<feature type="signal peptide" evidence="1">
    <location>
        <begin position="1"/>
        <end position="23"/>
    </location>
</feature>
<evidence type="ECO:0000313" key="3">
    <source>
        <dbReference type="Proteomes" id="UP000641646"/>
    </source>
</evidence>
<dbReference type="EMBL" id="JACJPW010000006">
    <property type="protein sequence ID" value="MBD2180260.1"/>
    <property type="molecule type" value="Genomic_DNA"/>
</dbReference>
<reference evidence="2" key="2">
    <citation type="submission" date="2020-08" db="EMBL/GenBank/DDBJ databases">
        <authorList>
            <person name="Chen M."/>
            <person name="Teng W."/>
            <person name="Zhao L."/>
            <person name="Hu C."/>
            <person name="Zhou Y."/>
            <person name="Han B."/>
            <person name="Song L."/>
            <person name="Shu W."/>
        </authorList>
    </citation>
    <scope>NUCLEOTIDE SEQUENCE</scope>
    <source>
        <strain evidence="2">FACHB-1375</strain>
    </source>
</reference>
<comment type="caution">
    <text evidence="2">The sequence shown here is derived from an EMBL/GenBank/DDBJ whole genome shotgun (WGS) entry which is preliminary data.</text>
</comment>
<accession>A0A926ZEY4</accession>
<gene>
    <name evidence="2" type="ORF">H6G03_03880</name>
</gene>
<keyword evidence="3" id="KW-1185">Reference proteome</keyword>
<keyword evidence="1" id="KW-0732">Signal</keyword>
<dbReference type="Proteomes" id="UP000641646">
    <property type="component" value="Unassembled WGS sequence"/>
</dbReference>
<evidence type="ECO:0008006" key="4">
    <source>
        <dbReference type="Google" id="ProtNLM"/>
    </source>
</evidence>
<reference evidence="2" key="1">
    <citation type="journal article" date="2015" name="ISME J.">
        <title>Draft Genome Sequence of Streptomyces incarnatus NRRL8089, which Produces the Nucleoside Antibiotic Sinefungin.</title>
        <authorList>
            <person name="Oshima K."/>
            <person name="Hattori M."/>
            <person name="Shimizu H."/>
            <person name="Fukuda K."/>
            <person name="Nemoto M."/>
            <person name="Inagaki K."/>
            <person name="Tamura T."/>
        </authorList>
    </citation>
    <scope>NUCLEOTIDE SEQUENCE</scope>
    <source>
        <strain evidence="2">FACHB-1375</strain>
    </source>
</reference>
<evidence type="ECO:0000256" key="1">
    <source>
        <dbReference type="SAM" id="SignalP"/>
    </source>
</evidence>
<dbReference type="RefSeq" id="WP_190462254.1">
    <property type="nucleotide sequence ID" value="NZ_JACJPW010000006.1"/>
</dbReference>
<organism evidence="2 3">
    <name type="scientific">Aerosakkonema funiforme FACHB-1375</name>
    <dbReference type="NCBI Taxonomy" id="2949571"/>
    <lineage>
        <taxon>Bacteria</taxon>
        <taxon>Bacillati</taxon>
        <taxon>Cyanobacteriota</taxon>
        <taxon>Cyanophyceae</taxon>
        <taxon>Oscillatoriophycideae</taxon>
        <taxon>Aerosakkonematales</taxon>
        <taxon>Aerosakkonemataceae</taxon>
        <taxon>Aerosakkonema</taxon>
    </lineage>
</organism>
<dbReference type="AlphaFoldDB" id="A0A926ZEY4"/>